<evidence type="ECO:0000313" key="3">
    <source>
        <dbReference type="EMBL" id="MBP3191406.1"/>
    </source>
</evidence>
<dbReference type="AlphaFoldDB" id="A0A8J7USC8"/>
<dbReference type="EMBL" id="JAFIDN010000001">
    <property type="protein sequence ID" value="MBP3191406.1"/>
    <property type="molecule type" value="Genomic_DNA"/>
</dbReference>
<dbReference type="Proteomes" id="UP000673975">
    <property type="component" value="Unassembled WGS sequence"/>
</dbReference>
<comment type="caution">
    <text evidence="3">The sequence shown here is derived from an EMBL/GenBank/DDBJ whole genome shotgun (WGS) entry which is preliminary data.</text>
</comment>
<keyword evidence="1" id="KW-1133">Transmembrane helix</keyword>
<feature type="transmembrane region" description="Helical" evidence="1">
    <location>
        <begin position="160"/>
        <end position="183"/>
    </location>
</feature>
<keyword evidence="1" id="KW-0472">Membrane</keyword>
<keyword evidence="1" id="KW-0812">Transmembrane</keyword>
<dbReference type="PANTHER" id="PTHR42208">
    <property type="entry name" value="HEAVY METAL TRANSPORTER-RELATED"/>
    <property type="match status" value="1"/>
</dbReference>
<sequence length="229" mass="24337">MDILWTAFVFGLLGSAHCIGMCGPIAVALPGSRDFMRSYVTGRIFYNLGRTVTYILLGGLLGMMGLGIWLAGYQELLSVLTGTGIVLATLLTWKRSWIPGGSVFSGLSVRFEQMMRPLMQHNSQTGMFAIGIINGFLPCGLVYIALAAALASGSLLGGMAYMGLFGIGTIPVMFLMALSPGLLSGNWHLRLQKAIPWLALLVGILLILRGLSLGIPFISPDLAGNGSCH</sequence>
<dbReference type="InterPro" id="IPR039447">
    <property type="entry name" value="UreH-like_TM_dom"/>
</dbReference>
<dbReference type="PANTHER" id="PTHR42208:SF1">
    <property type="entry name" value="HEAVY METAL TRANSPORTER"/>
    <property type="match status" value="1"/>
</dbReference>
<protein>
    <submittedName>
        <fullName evidence="3">Sulfite exporter TauE/SafE family protein</fullName>
    </submittedName>
</protein>
<gene>
    <name evidence="3" type="ORF">NATSA_01900</name>
</gene>
<organism evidence="3 4">
    <name type="scientific">Natronogracilivirga saccharolytica</name>
    <dbReference type="NCBI Taxonomy" id="2812953"/>
    <lineage>
        <taxon>Bacteria</taxon>
        <taxon>Pseudomonadati</taxon>
        <taxon>Balneolota</taxon>
        <taxon>Balneolia</taxon>
        <taxon>Balneolales</taxon>
        <taxon>Cyclonatronaceae</taxon>
        <taxon>Natronogracilivirga</taxon>
    </lineage>
</organism>
<accession>A0A8J7USC8</accession>
<evidence type="ECO:0000259" key="2">
    <source>
        <dbReference type="Pfam" id="PF13386"/>
    </source>
</evidence>
<feature type="transmembrane region" description="Helical" evidence="1">
    <location>
        <begin position="6"/>
        <end position="30"/>
    </location>
</feature>
<feature type="domain" description="Urease accessory protein UreH-like transmembrane" evidence="2">
    <location>
        <begin position="6"/>
        <end position="205"/>
    </location>
</feature>
<feature type="transmembrane region" description="Helical" evidence="1">
    <location>
        <begin position="195"/>
        <end position="218"/>
    </location>
</feature>
<feature type="transmembrane region" description="Helical" evidence="1">
    <location>
        <begin position="125"/>
        <end position="148"/>
    </location>
</feature>
<keyword evidence="4" id="KW-1185">Reference proteome</keyword>
<evidence type="ECO:0000256" key="1">
    <source>
        <dbReference type="SAM" id="Phobius"/>
    </source>
</evidence>
<name>A0A8J7USC8_9BACT</name>
<feature type="transmembrane region" description="Helical" evidence="1">
    <location>
        <begin position="51"/>
        <end position="70"/>
    </location>
</feature>
<proteinExistence type="predicted"/>
<evidence type="ECO:0000313" key="4">
    <source>
        <dbReference type="Proteomes" id="UP000673975"/>
    </source>
</evidence>
<dbReference type="Pfam" id="PF13386">
    <property type="entry name" value="DsbD_2"/>
    <property type="match status" value="1"/>
</dbReference>
<dbReference type="RefSeq" id="WP_210509897.1">
    <property type="nucleotide sequence ID" value="NZ_JAFIDN010000001.1"/>
</dbReference>
<reference evidence="3" key="1">
    <citation type="submission" date="2021-02" db="EMBL/GenBank/DDBJ databases">
        <title>Natronogracilivirga saccharolytica gen. nov. sp. nov. a new anaerobic, haloalkiliphilic carbohydrate-fermenting bacterium from soda lake and proposing of Cyclonatronumiaceae fam. nov. in the phylum Balneolaeota.</title>
        <authorList>
            <person name="Zhilina T.N."/>
            <person name="Sorokin D.Y."/>
            <person name="Zavarzina D.G."/>
            <person name="Toshchakov S.V."/>
            <person name="Kublanov I.V."/>
        </authorList>
    </citation>
    <scope>NUCLEOTIDE SEQUENCE</scope>
    <source>
        <strain evidence="3">Z-1702</strain>
    </source>
</reference>